<dbReference type="InterPro" id="IPR016071">
    <property type="entry name" value="Staphylococal_nuclease_OB-fold"/>
</dbReference>
<evidence type="ECO:0000256" key="3">
    <source>
        <dbReference type="ARBA" id="ARBA00022801"/>
    </source>
</evidence>
<dbReference type="PANTHER" id="PTHR12302:SF3">
    <property type="entry name" value="SERINE_THREONINE-PROTEIN KINASE 31"/>
    <property type="match status" value="1"/>
</dbReference>
<proteinExistence type="predicted"/>
<evidence type="ECO:0000313" key="5">
    <source>
        <dbReference type="EMBL" id="MYL83134.1"/>
    </source>
</evidence>
<evidence type="ECO:0000256" key="1">
    <source>
        <dbReference type="ARBA" id="ARBA00022722"/>
    </source>
</evidence>
<evidence type="ECO:0000313" key="6">
    <source>
        <dbReference type="Proteomes" id="UP000482487"/>
    </source>
</evidence>
<keyword evidence="2" id="KW-0255">Endonuclease</keyword>
<gene>
    <name evidence="5" type="ORF">GTA51_08295</name>
</gene>
<dbReference type="GO" id="GO:0004519">
    <property type="term" value="F:endonuclease activity"/>
    <property type="evidence" value="ECO:0007669"/>
    <property type="project" value="UniProtKB-KW"/>
</dbReference>
<dbReference type="PROSITE" id="PS50830">
    <property type="entry name" value="TNASE_3"/>
    <property type="match status" value="1"/>
</dbReference>
<dbReference type="Gene3D" id="2.40.50.90">
    <property type="match status" value="1"/>
</dbReference>
<keyword evidence="6" id="KW-1185">Reference proteome</keyword>
<dbReference type="EMBL" id="WVUD01000011">
    <property type="protein sequence ID" value="MYL83134.1"/>
    <property type="molecule type" value="Genomic_DNA"/>
</dbReference>
<name>A0A7C9MUY6_9BACT</name>
<evidence type="ECO:0000256" key="2">
    <source>
        <dbReference type="ARBA" id="ARBA00022759"/>
    </source>
</evidence>
<evidence type="ECO:0000259" key="4">
    <source>
        <dbReference type="PROSITE" id="PS50830"/>
    </source>
</evidence>
<dbReference type="GO" id="GO:0016787">
    <property type="term" value="F:hydrolase activity"/>
    <property type="evidence" value="ECO:0007669"/>
    <property type="project" value="UniProtKB-KW"/>
</dbReference>
<organism evidence="5 6">
    <name type="scientific">Solidesulfovibrio aerotolerans</name>
    <dbReference type="NCBI Taxonomy" id="295255"/>
    <lineage>
        <taxon>Bacteria</taxon>
        <taxon>Pseudomonadati</taxon>
        <taxon>Thermodesulfobacteriota</taxon>
        <taxon>Desulfovibrionia</taxon>
        <taxon>Desulfovibrionales</taxon>
        <taxon>Desulfovibrionaceae</taxon>
        <taxon>Solidesulfovibrio</taxon>
    </lineage>
</organism>
<dbReference type="SUPFAM" id="SSF57884">
    <property type="entry name" value="Ada DNA repair protein, N-terminal domain (N-Ada 10)"/>
    <property type="match status" value="1"/>
</dbReference>
<dbReference type="Gene3D" id="3.40.10.10">
    <property type="entry name" value="DNA Methylphosphotriester Repair Domain"/>
    <property type="match status" value="1"/>
</dbReference>
<dbReference type="InterPro" id="IPR035451">
    <property type="entry name" value="Ada-like_dom_sf"/>
</dbReference>
<protein>
    <submittedName>
        <fullName evidence="5">Nuclease</fullName>
    </submittedName>
</protein>
<keyword evidence="1" id="KW-0540">Nuclease</keyword>
<dbReference type="PANTHER" id="PTHR12302">
    <property type="entry name" value="EBNA2 BINDING PROTEIN P100"/>
    <property type="match status" value="1"/>
</dbReference>
<dbReference type="InterPro" id="IPR035437">
    <property type="entry name" value="SNase_OB-fold_sf"/>
</dbReference>
<dbReference type="SMART" id="SM00318">
    <property type="entry name" value="SNc"/>
    <property type="match status" value="1"/>
</dbReference>
<dbReference type="Pfam" id="PF00565">
    <property type="entry name" value="SNase"/>
    <property type="match status" value="1"/>
</dbReference>
<reference evidence="5 6" key="1">
    <citation type="submission" date="2020-01" db="EMBL/GenBank/DDBJ databases">
        <title>Genome sequence of Desulfovibrio aerotolerans DSM 16695(T).</title>
        <authorList>
            <person name="Karnachuk O."/>
            <person name="Avakyan M."/>
            <person name="Mardanov A."/>
            <person name="Kadnikov V."/>
            <person name="Ravin N."/>
        </authorList>
    </citation>
    <scope>NUCLEOTIDE SEQUENCE [LARGE SCALE GENOMIC DNA]</scope>
    <source>
        <strain evidence="5 6">DSM 16695</strain>
    </source>
</reference>
<sequence>MVSAAWGQPAAPAARPVPVEAVFDGDTCRLAGGARVRLAGIDAPELAHDGQPAQYYAAESKNALSRLVAGAGVQFVGVGPGHDRFGRLLGDLLLPGGVSAAERLVAEGAAFCFWFDDIPPPMQARLLAAQQRAMAAGKGFWPRLLALPAPPDPYVGNVASWRFHAPGCPDAARIARRNRVLLPTLDEAFARGFAPARECTPWPTLR</sequence>
<feature type="domain" description="TNase-like" evidence="4">
    <location>
        <begin position="13"/>
        <end position="143"/>
    </location>
</feature>
<comment type="caution">
    <text evidence="5">The sequence shown here is derived from an EMBL/GenBank/DDBJ whole genome shotgun (WGS) entry which is preliminary data.</text>
</comment>
<dbReference type="SUPFAM" id="SSF50199">
    <property type="entry name" value="Staphylococcal nuclease"/>
    <property type="match status" value="1"/>
</dbReference>
<keyword evidence="3" id="KW-0378">Hydrolase</keyword>
<dbReference type="AlphaFoldDB" id="A0A7C9MUY6"/>
<dbReference type="OrthoDB" id="4376109at2"/>
<accession>A0A7C9MUY6</accession>
<dbReference type="Proteomes" id="UP000482487">
    <property type="component" value="Unassembled WGS sequence"/>
</dbReference>